<evidence type="ECO:0000256" key="1">
    <source>
        <dbReference type="ARBA" id="ARBA00022801"/>
    </source>
</evidence>
<protein>
    <submittedName>
        <fullName evidence="6">Glycosyl hydrolases family 32 C terminal</fullName>
    </submittedName>
</protein>
<dbReference type="EMBL" id="CAADFG010000044">
    <property type="protein sequence ID" value="VFJ92488.1"/>
    <property type="molecule type" value="Genomic_DNA"/>
</dbReference>
<dbReference type="Gene3D" id="2.60.120.560">
    <property type="entry name" value="Exo-inulinase, domain 1"/>
    <property type="match status" value="1"/>
</dbReference>
<accession>A0A450V5X5</accession>
<feature type="domain" description="Glycosyl hydrolase family 32 C-terminal" evidence="3">
    <location>
        <begin position="44"/>
        <end position="209"/>
    </location>
</feature>
<proteinExistence type="predicted"/>
<dbReference type="SUPFAM" id="SSF49899">
    <property type="entry name" value="Concanavalin A-like lectins/glucanases"/>
    <property type="match status" value="1"/>
</dbReference>
<evidence type="ECO:0000313" key="4">
    <source>
        <dbReference type="EMBL" id="VFJ92488.1"/>
    </source>
</evidence>
<evidence type="ECO:0000313" key="5">
    <source>
        <dbReference type="EMBL" id="VFJ93373.1"/>
    </source>
</evidence>
<evidence type="ECO:0000313" key="6">
    <source>
        <dbReference type="EMBL" id="VFK00180.1"/>
    </source>
</evidence>
<dbReference type="Gene3D" id="2.115.10.20">
    <property type="entry name" value="Glycosyl hydrolase domain, family 43"/>
    <property type="match status" value="1"/>
</dbReference>
<dbReference type="PANTHER" id="PTHR42800:SF1">
    <property type="entry name" value="EXOINULINASE INUD (AFU_ORTHOLOGUE AFUA_5G00480)"/>
    <property type="match status" value="1"/>
</dbReference>
<dbReference type="InterPro" id="IPR013320">
    <property type="entry name" value="ConA-like_dom_sf"/>
</dbReference>
<keyword evidence="2" id="KW-0326">Glycosidase</keyword>
<dbReference type="InterPro" id="IPR013189">
    <property type="entry name" value="Glyco_hydro_32_C"/>
</dbReference>
<sequence length="238" mass="26206">MNNWLYAQEIPTAPWRSAMSIPREVSLKVEENGLYLAQAPVRELRELRKDPVEMDASVIKAGEKILEPIHGDRIELEATFETGSAKRLAIIVHRAHDRTNSRGVDGNGGSGTVIGYDATRGELFVDRRGAGRMDFDPDFSMLGRASAPLDAPGGRVKMHLFVDRSSVEVFGNDGRQVITTRVFPRAENRGVALFAEGGDARLVSLRAWKPDAIWEQAGERAKAAEETSVEKTNQFGGM</sequence>
<dbReference type="AlphaFoldDB" id="A0A450V5X5"/>
<organism evidence="6">
    <name type="scientific">Candidatus Kentrum eta</name>
    <dbReference type="NCBI Taxonomy" id="2126337"/>
    <lineage>
        <taxon>Bacteria</taxon>
        <taxon>Pseudomonadati</taxon>
        <taxon>Pseudomonadota</taxon>
        <taxon>Gammaproteobacteria</taxon>
        <taxon>Candidatus Kentrum</taxon>
    </lineage>
</organism>
<dbReference type="EMBL" id="CAADFI010000043">
    <property type="protein sequence ID" value="VFJ93373.1"/>
    <property type="molecule type" value="Genomic_DNA"/>
</dbReference>
<evidence type="ECO:0000256" key="2">
    <source>
        <dbReference type="ARBA" id="ARBA00023295"/>
    </source>
</evidence>
<gene>
    <name evidence="4" type="ORF">BECKH772A_GA0070896_100446</name>
    <name evidence="5" type="ORF">BECKH772B_GA0070898_100436</name>
    <name evidence="6" type="ORF">BECKH772C_GA0070978_100416</name>
</gene>
<dbReference type="EMBL" id="CAADFJ010000041">
    <property type="protein sequence ID" value="VFK00180.1"/>
    <property type="molecule type" value="Genomic_DNA"/>
</dbReference>
<dbReference type="GO" id="GO:0005737">
    <property type="term" value="C:cytoplasm"/>
    <property type="evidence" value="ECO:0007669"/>
    <property type="project" value="TreeGrafter"/>
</dbReference>
<dbReference type="InterPro" id="IPR023296">
    <property type="entry name" value="Glyco_hydro_beta-prop_sf"/>
</dbReference>
<dbReference type="GO" id="GO:0005987">
    <property type="term" value="P:sucrose catabolic process"/>
    <property type="evidence" value="ECO:0007669"/>
    <property type="project" value="TreeGrafter"/>
</dbReference>
<dbReference type="PANTHER" id="PTHR42800">
    <property type="entry name" value="EXOINULINASE INUD (AFU_ORTHOLOGUE AFUA_5G00480)"/>
    <property type="match status" value="1"/>
</dbReference>
<evidence type="ECO:0000259" key="3">
    <source>
        <dbReference type="Pfam" id="PF08244"/>
    </source>
</evidence>
<name>A0A450V5X5_9GAMM</name>
<keyword evidence="1 6" id="KW-0378">Hydrolase</keyword>
<dbReference type="Pfam" id="PF08244">
    <property type="entry name" value="Glyco_hydro_32C"/>
    <property type="match status" value="1"/>
</dbReference>
<reference evidence="6" key="1">
    <citation type="submission" date="2019-02" db="EMBL/GenBank/DDBJ databases">
        <authorList>
            <person name="Gruber-Vodicka R. H."/>
            <person name="Seah K. B. B."/>
        </authorList>
    </citation>
    <scope>NUCLEOTIDE SEQUENCE</scope>
    <source>
        <strain evidence="6">BECK_SA2B12</strain>
        <strain evidence="4">BECK_SA2B15</strain>
        <strain evidence="5">BECK_SA2B20</strain>
    </source>
</reference>
<dbReference type="GO" id="GO:0004575">
    <property type="term" value="F:sucrose alpha-glucosidase activity"/>
    <property type="evidence" value="ECO:0007669"/>
    <property type="project" value="TreeGrafter"/>
</dbReference>